<name>B3JFI2_9BACT</name>
<dbReference type="STRING" id="470145.BACCOP_00632"/>
<protein>
    <submittedName>
        <fullName evidence="5">Lipocalin-like protein</fullName>
    </submittedName>
</protein>
<dbReference type="InterPro" id="IPR012674">
    <property type="entry name" value="Calycin"/>
</dbReference>
<keyword evidence="3" id="KW-0449">Lipoprotein</keyword>
<dbReference type="PANTHER" id="PTHR10612">
    <property type="entry name" value="APOLIPOPROTEIN D"/>
    <property type="match status" value="1"/>
</dbReference>
<gene>
    <name evidence="5" type="ORF">BACCOP_00632</name>
</gene>
<evidence type="ECO:0000259" key="4">
    <source>
        <dbReference type="Pfam" id="PF08212"/>
    </source>
</evidence>
<sequence length="204" mass="23750">MLTYKTDFLFQTFLIVSIVLYLWKSLKKSATMKNVLLLLCAFLGLSGCHAAQDGDTIDNSTVSVFDVRRFMGKWYEIARYDHRFEKGMTHVTATYSLQENGSIKVKNEGYKNGKHKEVEGRAKQPNPVDPGKLKVSFFLWFYSDYYVLDIDPDYRYVLIGSSSDKYLWIMSRDKTLSKEKQAELLDKLRVRGYDTEKLLFVDQN</sequence>
<dbReference type="InterPro" id="IPR022271">
    <property type="entry name" value="Lipocalin_ApoD"/>
</dbReference>
<dbReference type="PIRSF" id="PIRSF036893">
    <property type="entry name" value="Lipocalin_ApoD"/>
    <property type="match status" value="1"/>
</dbReference>
<feature type="lipid moiety-binding region" description="S-diacylglycerol cysteine" evidence="3">
    <location>
        <position position="48"/>
    </location>
</feature>
<dbReference type="GO" id="GO:0006950">
    <property type="term" value="P:response to stress"/>
    <property type="evidence" value="ECO:0007669"/>
    <property type="project" value="UniProtKB-ARBA"/>
</dbReference>
<comment type="caution">
    <text evidence="5">The sequence shown here is derived from an EMBL/GenBank/DDBJ whole genome shotgun (WGS) entry which is preliminary data.</text>
</comment>
<feature type="domain" description="Lipocalin/cytosolic fatty-acid binding" evidence="4">
    <location>
        <begin position="65"/>
        <end position="202"/>
    </location>
</feature>
<accession>B3JFI2</accession>
<dbReference type="HOGENOM" id="CLU_068449_3_0_10"/>
<dbReference type="InterPro" id="IPR047202">
    <property type="entry name" value="Lipocalin_Blc-like_dom"/>
</dbReference>
<dbReference type="Proteomes" id="UP000003146">
    <property type="component" value="Unassembled WGS sequence"/>
</dbReference>
<dbReference type="eggNOG" id="COG3040">
    <property type="taxonomic scope" value="Bacteria"/>
</dbReference>
<dbReference type="InterPro" id="IPR000566">
    <property type="entry name" value="Lipocln_cytosolic_FA-bd_dom"/>
</dbReference>
<dbReference type="AlphaFoldDB" id="B3JFI2"/>
<organism evidence="5 6">
    <name type="scientific">Phocaeicola coprocola DSM 17136</name>
    <dbReference type="NCBI Taxonomy" id="470145"/>
    <lineage>
        <taxon>Bacteria</taxon>
        <taxon>Pseudomonadati</taxon>
        <taxon>Bacteroidota</taxon>
        <taxon>Bacteroidia</taxon>
        <taxon>Bacteroidales</taxon>
        <taxon>Bacteroidaceae</taxon>
        <taxon>Phocaeicola</taxon>
    </lineage>
</organism>
<dbReference type="PRINTS" id="PR01171">
    <property type="entry name" value="BCTLIPOCALIN"/>
</dbReference>
<proteinExistence type="inferred from homology"/>
<dbReference type="PROSITE" id="PS00213">
    <property type="entry name" value="LIPOCALIN"/>
    <property type="match status" value="1"/>
</dbReference>
<evidence type="ECO:0000313" key="6">
    <source>
        <dbReference type="Proteomes" id="UP000003146"/>
    </source>
</evidence>
<dbReference type="SUPFAM" id="SSF50814">
    <property type="entry name" value="Lipocalins"/>
    <property type="match status" value="1"/>
</dbReference>
<dbReference type="InterPro" id="IPR002446">
    <property type="entry name" value="Lipocalin_bac"/>
</dbReference>
<evidence type="ECO:0000256" key="3">
    <source>
        <dbReference type="PIRSR" id="PIRSR036893-52"/>
    </source>
</evidence>
<comment type="similarity">
    <text evidence="1 2">Belongs to the calycin superfamily. Lipocalin family.</text>
</comment>
<dbReference type="PANTHER" id="PTHR10612:SF34">
    <property type="entry name" value="APOLIPOPROTEIN D"/>
    <property type="match status" value="1"/>
</dbReference>
<dbReference type="CDD" id="cd19438">
    <property type="entry name" value="lipocalin_Blc-like"/>
    <property type="match status" value="1"/>
</dbReference>
<reference evidence="5 6" key="2">
    <citation type="submission" date="2008-04" db="EMBL/GenBank/DDBJ databases">
        <authorList>
            <person name="Fulton L."/>
            <person name="Clifton S."/>
            <person name="Fulton B."/>
            <person name="Xu J."/>
            <person name="Minx P."/>
            <person name="Pepin K.H."/>
            <person name="Johnson M."/>
            <person name="Thiruvilangam P."/>
            <person name="Bhonagiri V."/>
            <person name="Nash W.E."/>
            <person name="Mardis E.R."/>
            <person name="Wilson R.K."/>
        </authorList>
    </citation>
    <scope>NUCLEOTIDE SEQUENCE [LARGE SCALE GENOMIC DNA]</scope>
    <source>
        <strain evidence="5 6">DSM 17136</strain>
    </source>
</reference>
<dbReference type="Gene3D" id="2.40.128.20">
    <property type="match status" value="1"/>
</dbReference>
<keyword evidence="3" id="KW-0564">Palmitate</keyword>
<evidence type="ECO:0000256" key="1">
    <source>
        <dbReference type="ARBA" id="ARBA00006889"/>
    </source>
</evidence>
<evidence type="ECO:0000313" key="5">
    <source>
        <dbReference type="EMBL" id="EDV02286.1"/>
    </source>
</evidence>
<reference evidence="5 6" key="1">
    <citation type="submission" date="2008-04" db="EMBL/GenBank/DDBJ databases">
        <title>Draft genome sequence of Bacteroides coprocola (DSM 17136).</title>
        <authorList>
            <person name="Sudarsanam P."/>
            <person name="Ley R."/>
            <person name="Guruge J."/>
            <person name="Turnbaugh P.J."/>
            <person name="Mahowald M."/>
            <person name="Liep D."/>
            <person name="Gordon J."/>
        </authorList>
    </citation>
    <scope>NUCLEOTIDE SEQUENCE [LARGE SCALE GENOMIC DNA]</scope>
    <source>
        <strain evidence="5 6">DSM 17136</strain>
    </source>
</reference>
<dbReference type="InterPro" id="IPR022272">
    <property type="entry name" value="Lipocalin_CS"/>
</dbReference>
<feature type="lipid moiety-binding region" description="N-palmitoyl cysteine" evidence="3">
    <location>
        <position position="48"/>
    </location>
</feature>
<dbReference type="Pfam" id="PF08212">
    <property type="entry name" value="Lipocalin_2"/>
    <property type="match status" value="1"/>
</dbReference>
<evidence type="ECO:0000256" key="2">
    <source>
        <dbReference type="PIRNR" id="PIRNR036893"/>
    </source>
</evidence>
<dbReference type="EMBL" id="ABIY02000056">
    <property type="protein sequence ID" value="EDV02286.1"/>
    <property type="molecule type" value="Genomic_DNA"/>
</dbReference>